<evidence type="ECO:0000259" key="5">
    <source>
        <dbReference type="PROSITE" id="PS01124"/>
    </source>
</evidence>
<dbReference type="SUPFAM" id="SSF46689">
    <property type="entry name" value="Homeodomain-like"/>
    <property type="match status" value="2"/>
</dbReference>
<reference evidence="6 7" key="1">
    <citation type="submission" date="2021-02" db="EMBL/GenBank/DDBJ databases">
        <title>Complete genome of Desulfoluna sp. strain ASN36.</title>
        <authorList>
            <person name="Takahashi A."/>
            <person name="Kojima H."/>
            <person name="Fukui M."/>
        </authorList>
    </citation>
    <scope>NUCLEOTIDE SEQUENCE [LARGE SCALE GENOMIC DNA]</scope>
    <source>
        <strain evidence="6 7">ASN36</strain>
    </source>
</reference>
<organism evidence="6 7">
    <name type="scientific">Desulfoluna limicola</name>
    <dbReference type="NCBI Taxonomy" id="2810562"/>
    <lineage>
        <taxon>Bacteria</taxon>
        <taxon>Pseudomonadati</taxon>
        <taxon>Thermodesulfobacteriota</taxon>
        <taxon>Desulfobacteria</taxon>
        <taxon>Desulfobacterales</taxon>
        <taxon>Desulfolunaceae</taxon>
        <taxon>Desulfoluna</taxon>
    </lineage>
</organism>
<keyword evidence="7" id="KW-1185">Reference proteome</keyword>
<dbReference type="Pfam" id="PF02311">
    <property type="entry name" value="AraC_binding"/>
    <property type="match status" value="1"/>
</dbReference>
<dbReference type="InterPro" id="IPR009057">
    <property type="entry name" value="Homeodomain-like_sf"/>
</dbReference>
<dbReference type="SMART" id="SM00342">
    <property type="entry name" value="HTH_ARAC"/>
    <property type="match status" value="1"/>
</dbReference>
<keyword evidence="2" id="KW-0238">DNA-binding</keyword>
<dbReference type="InterPro" id="IPR018060">
    <property type="entry name" value="HTH_AraC"/>
</dbReference>
<dbReference type="InterPro" id="IPR003313">
    <property type="entry name" value="AraC-bd"/>
</dbReference>
<dbReference type="PROSITE" id="PS00041">
    <property type="entry name" value="HTH_ARAC_FAMILY_1"/>
    <property type="match status" value="1"/>
</dbReference>
<protein>
    <submittedName>
        <fullName evidence="6">AraC family transcriptional regulator</fullName>
    </submittedName>
</protein>
<evidence type="ECO:0000256" key="1">
    <source>
        <dbReference type="ARBA" id="ARBA00023015"/>
    </source>
</evidence>
<keyword evidence="3" id="KW-0010">Activator</keyword>
<dbReference type="RefSeq" id="WP_236891617.1">
    <property type="nucleotide sequence ID" value="NZ_AP024488.1"/>
</dbReference>
<dbReference type="InterPro" id="IPR037923">
    <property type="entry name" value="HTH-like"/>
</dbReference>
<feature type="domain" description="HTH araC/xylS-type" evidence="5">
    <location>
        <begin position="169"/>
        <end position="266"/>
    </location>
</feature>
<dbReference type="InterPro" id="IPR050204">
    <property type="entry name" value="AraC_XylS_family_regulators"/>
</dbReference>
<dbReference type="PANTHER" id="PTHR46796:SF2">
    <property type="entry name" value="TRANSCRIPTIONAL REGULATORY PROTEIN"/>
    <property type="match status" value="1"/>
</dbReference>
<proteinExistence type="predicted"/>
<dbReference type="Proteomes" id="UP001320148">
    <property type="component" value="Chromosome"/>
</dbReference>
<dbReference type="EMBL" id="AP024488">
    <property type="protein sequence ID" value="BCS95361.1"/>
    <property type="molecule type" value="Genomic_DNA"/>
</dbReference>
<evidence type="ECO:0000256" key="3">
    <source>
        <dbReference type="ARBA" id="ARBA00023159"/>
    </source>
</evidence>
<evidence type="ECO:0000313" key="6">
    <source>
        <dbReference type="EMBL" id="BCS95361.1"/>
    </source>
</evidence>
<name>A0ABM7PE69_9BACT</name>
<sequence length="267" mass="30299">MAIVYRPGRIRGIEVLSCTDPFEFQPHIHDRYVVWLNTEGGEHFHVCGSSDILSPGSISVIEPGVVHANRPCTETNRHLRSFYIEPGFFENLSEQIGAQPSAGYEFRLDPMNDKQLWTQLALLHELMLGDVPDLELSSRVVRVFGDFLERHGHLGNVPRKEGLPDIRIDRVIESFHEGFEDPVSLESLAEIAGCTQYHLIRLFKEAKGMTPHAYLMQIRLENARRMLEKGGSILDSALDSGFSDQSHLTRAFRKRYGLTPGAYRRSI</sequence>
<dbReference type="Gene3D" id="1.10.10.60">
    <property type="entry name" value="Homeodomain-like"/>
    <property type="match status" value="2"/>
</dbReference>
<evidence type="ECO:0000256" key="2">
    <source>
        <dbReference type="ARBA" id="ARBA00023125"/>
    </source>
</evidence>
<dbReference type="InterPro" id="IPR018062">
    <property type="entry name" value="HTH_AraC-typ_CS"/>
</dbReference>
<dbReference type="SUPFAM" id="SSF51215">
    <property type="entry name" value="Regulatory protein AraC"/>
    <property type="match status" value="1"/>
</dbReference>
<evidence type="ECO:0000313" key="7">
    <source>
        <dbReference type="Proteomes" id="UP001320148"/>
    </source>
</evidence>
<dbReference type="PROSITE" id="PS01124">
    <property type="entry name" value="HTH_ARAC_FAMILY_2"/>
    <property type="match status" value="1"/>
</dbReference>
<gene>
    <name evidence="6" type="ORF">DSLASN_09930</name>
</gene>
<evidence type="ECO:0000256" key="4">
    <source>
        <dbReference type="ARBA" id="ARBA00023163"/>
    </source>
</evidence>
<dbReference type="InterPro" id="IPR014710">
    <property type="entry name" value="RmlC-like_jellyroll"/>
</dbReference>
<keyword evidence="1" id="KW-0805">Transcription regulation</keyword>
<dbReference type="Gene3D" id="2.60.120.10">
    <property type="entry name" value="Jelly Rolls"/>
    <property type="match status" value="1"/>
</dbReference>
<dbReference type="Pfam" id="PF12833">
    <property type="entry name" value="HTH_18"/>
    <property type="match status" value="1"/>
</dbReference>
<accession>A0ABM7PE69</accession>
<dbReference type="PANTHER" id="PTHR46796">
    <property type="entry name" value="HTH-TYPE TRANSCRIPTIONAL ACTIVATOR RHAS-RELATED"/>
    <property type="match status" value="1"/>
</dbReference>
<keyword evidence="4" id="KW-0804">Transcription</keyword>